<dbReference type="Gene3D" id="1.10.10.60">
    <property type="entry name" value="Homeodomain-like"/>
    <property type="match status" value="2"/>
</dbReference>
<dbReference type="OrthoDB" id="9816335at2"/>
<dbReference type="SMART" id="SM00342">
    <property type="entry name" value="HTH_ARAC"/>
    <property type="match status" value="1"/>
</dbReference>
<dbReference type="GO" id="GO:0043565">
    <property type="term" value="F:sequence-specific DNA binding"/>
    <property type="evidence" value="ECO:0007669"/>
    <property type="project" value="InterPro"/>
</dbReference>
<dbReference type="RefSeq" id="WP_046230082.1">
    <property type="nucleotide sequence ID" value="NZ_FONN01000002.1"/>
</dbReference>
<organism evidence="5 6">
    <name type="scientific">Paenibacillus algorifonticola</name>
    <dbReference type="NCBI Taxonomy" id="684063"/>
    <lineage>
        <taxon>Bacteria</taxon>
        <taxon>Bacillati</taxon>
        <taxon>Bacillota</taxon>
        <taxon>Bacilli</taxon>
        <taxon>Bacillales</taxon>
        <taxon>Paenibacillaceae</taxon>
        <taxon>Paenibacillus</taxon>
    </lineage>
</organism>
<dbReference type="GO" id="GO:0003700">
    <property type="term" value="F:DNA-binding transcription factor activity"/>
    <property type="evidence" value="ECO:0007669"/>
    <property type="project" value="InterPro"/>
</dbReference>
<reference evidence="6" key="1">
    <citation type="submission" date="2016-10" db="EMBL/GenBank/DDBJ databases">
        <authorList>
            <person name="Varghese N."/>
            <person name="Submissions S."/>
        </authorList>
    </citation>
    <scope>NUCLEOTIDE SEQUENCE [LARGE SCALE GENOMIC DNA]</scope>
    <source>
        <strain evidence="6">CGMCC 1.10223</strain>
    </source>
</reference>
<proteinExistence type="predicted"/>
<dbReference type="EMBL" id="FONN01000002">
    <property type="protein sequence ID" value="SFE39791.1"/>
    <property type="molecule type" value="Genomic_DNA"/>
</dbReference>
<keyword evidence="3" id="KW-0804">Transcription</keyword>
<dbReference type="InterPro" id="IPR018060">
    <property type="entry name" value="HTH_AraC"/>
</dbReference>
<accession>A0A1I2A776</accession>
<evidence type="ECO:0000313" key="6">
    <source>
        <dbReference type="Proteomes" id="UP000183410"/>
    </source>
</evidence>
<dbReference type="PANTHER" id="PTHR43280:SF2">
    <property type="entry name" value="HTH-TYPE TRANSCRIPTIONAL REGULATOR EXSA"/>
    <property type="match status" value="1"/>
</dbReference>
<evidence type="ECO:0000256" key="3">
    <source>
        <dbReference type="ARBA" id="ARBA00023163"/>
    </source>
</evidence>
<sequence>MQEALDTGSTHNELPLLITGSGSVTVTEPERCPGGSPDYKIVNCVGGTGRLVFQEREIQLQEGVAILYFSHTASISCEISETLSIKYLTFTGYLLPAFLQALHIANLSVFRLDPAPQMLIDEIILSQQSTRQERVFTGSALLYMLLIKLKLSKDLYLVPERKEHTPRLSSILTYIKQNYHLDISLSMLAGQLYITEQHLNRMFKKEYAMTPLDFLTRYRLLKAKEMLIHEDSMTANDIAKAVGFNSASYFGSVFKKHEGCSPMVLRKSYKASKSNSAIEASR</sequence>
<name>A0A1I2A776_9BACL</name>
<keyword evidence="6" id="KW-1185">Reference proteome</keyword>
<dbReference type="InterPro" id="IPR009057">
    <property type="entry name" value="Homeodomain-like_sf"/>
</dbReference>
<dbReference type="PROSITE" id="PS01124">
    <property type="entry name" value="HTH_ARAC_FAMILY_2"/>
    <property type="match status" value="1"/>
</dbReference>
<evidence type="ECO:0000256" key="1">
    <source>
        <dbReference type="ARBA" id="ARBA00023015"/>
    </source>
</evidence>
<protein>
    <submittedName>
        <fullName evidence="5">AraC-type DNA-binding protein</fullName>
    </submittedName>
</protein>
<dbReference type="SUPFAM" id="SSF46689">
    <property type="entry name" value="Homeodomain-like"/>
    <property type="match status" value="2"/>
</dbReference>
<evidence type="ECO:0000259" key="4">
    <source>
        <dbReference type="PROSITE" id="PS01124"/>
    </source>
</evidence>
<dbReference type="Proteomes" id="UP000183410">
    <property type="component" value="Unassembled WGS sequence"/>
</dbReference>
<dbReference type="AlphaFoldDB" id="A0A1I2A776"/>
<gene>
    <name evidence="5" type="ORF">SAMN04487969_102333</name>
</gene>
<feature type="domain" description="HTH araC/xylS-type" evidence="4">
    <location>
        <begin position="169"/>
        <end position="268"/>
    </location>
</feature>
<evidence type="ECO:0000313" key="5">
    <source>
        <dbReference type="EMBL" id="SFE39791.1"/>
    </source>
</evidence>
<dbReference type="Pfam" id="PF12833">
    <property type="entry name" value="HTH_18"/>
    <property type="match status" value="1"/>
</dbReference>
<keyword evidence="2 5" id="KW-0238">DNA-binding</keyword>
<evidence type="ECO:0000256" key="2">
    <source>
        <dbReference type="ARBA" id="ARBA00023125"/>
    </source>
</evidence>
<keyword evidence="1" id="KW-0805">Transcription regulation</keyword>
<dbReference type="PANTHER" id="PTHR43280">
    <property type="entry name" value="ARAC-FAMILY TRANSCRIPTIONAL REGULATOR"/>
    <property type="match status" value="1"/>
</dbReference>